<keyword evidence="4 6" id="KW-0067">ATP-binding</keyword>
<sequence length="241" mass="26350">MKPMMRVSGLTKRFGGVKVFEDLSFDLNKNEILGVVGPNGAGKTTLINVLCGAGPANAGQIWLEDKQVTGSLLHEMSKLGVLRSFQQANTFGVKSVRENLLYALTFSGQNLDPDPIAMDLLDQFDLLPRLDEQSNKLPYGLQKVLGMMMTFMARPKVLLLDEPAAGLEVSERPRIDAFISAAQRAYGTSVLIVEHDMALIRRLCSRMIVLDAGQLLAIGAPQEVLSRKDVLDAYIGETEDA</sequence>
<evidence type="ECO:0000256" key="2">
    <source>
        <dbReference type="ARBA" id="ARBA00022475"/>
    </source>
</evidence>
<evidence type="ECO:0000313" key="6">
    <source>
        <dbReference type="EMBL" id="NDY82085.1"/>
    </source>
</evidence>
<dbReference type="PANTHER" id="PTHR45772">
    <property type="entry name" value="CONSERVED COMPONENT OF ABC TRANSPORTER FOR NATURAL AMINO ACIDS-RELATED"/>
    <property type="match status" value="1"/>
</dbReference>
<dbReference type="SMART" id="SM00382">
    <property type="entry name" value="AAA"/>
    <property type="match status" value="1"/>
</dbReference>
<evidence type="ECO:0000256" key="4">
    <source>
        <dbReference type="ARBA" id="ARBA00022840"/>
    </source>
</evidence>
<dbReference type="InterPro" id="IPR003593">
    <property type="entry name" value="AAA+_ATPase"/>
</dbReference>
<dbReference type="GO" id="GO:0005886">
    <property type="term" value="C:plasma membrane"/>
    <property type="evidence" value="ECO:0007669"/>
    <property type="project" value="TreeGrafter"/>
</dbReference>
<dbReference type="AlphaFoldDB" id="A0A6B2R3T4"/>
<organism evidence="6">
    <name type="scientific">Sheuella amnicola</name>
    <dbReference type="NCBI Taxonomy" id="2707330"/>
    <lineage>
        <taxon>Bacteria</taxon>
        <taxon>Pseudomonadati</taxon>
        <taxon>Pseudomonadota</taxon>
        <taxon>Betaproteobacteria</taxon>
        <taxon>Burkholderiales</taxon>
        <taxon>Alcaligenaceae</taxon>
        <taxon>Sheuella</taxon>
    </lineage>
</organism>
<dbReference type="Pfam" id="PF00005">
    <property type="entry name" value="ABC_tran"/>
    <property type="match status" value="1"/>
</dbReference>
<reference evidence="6" key="1">
    <citation type="submission" date="2020-02" db="EMBL/GenBank/DDBJ databases">
        <authorList>
            <person name="Chen W.-M."/>
        </authorList>
    </citation>
    <scope>NUCLEOTIDE SEQUENCE</scope>
    <source>
        <strain evidence="6">NBD-18</strain>
    </source>
</reference>
<dbReference type="InterPro" id="IPR027417">
    <property type="entry name" value="P-loop_NTPase"/>
</dbReference>
<name>A0A6B2R3T4_9BURK</name>
<dbReference type="EMBL" id="JAAGRN010000001">
    <property type="protein sequence ID" value="NDY82085.1"/>
    <property type="molecule type" value="Genomic_DNA"/>
</dbReference>
<comment type="caution">
    <text evidence="6">The sequence shown here is derived from an EMBL/GenBank/DDBJ whole genome shotgun (WGS) entry which is preliminary data.</text>
</comment>
<evidence type="ECO:0000256" key="3">
    <source>
        <dbReference type="ARBA" id="ARBA00022741"/>
    </source>
</evidence>
<dbReference type="InterPro" id="IPR003439">
    <property type="entry name" value="ABC_transporter-like_ATP-bd"/>
</dbReference>
<keyword evidence="1" id="KW-0813">Transport</keyword>
<dbReference type="PANTHER" id="PTHR45772:SF1">
    <property type="entry name" value="ABC TRANSPORTER ATP-BINDING PROTEIN"/>
    <property type="match status" value="1"/>
</dbReference>
<accession>A0A6B2R3T4</accession>
<dbReference type="GO" id="GO:0005524">
    <property type="term" value="F:ATP binding"/>
    <property type="evidence" value="ECO:0007669"/>
    <property type="project" value="UniProtKB-KW"/>
</dbReference>
<dbReference type="GO" id="GO:0016887">
    <property type="term" value="F:ATP hydrolysis activity"/>
    <property type="evidence" value="ECO:0007669"/>
    <property type="project" value="InterPro"/>
</dbReference>
<protein>
    <submittedName>
        <fullName evidence="6">ATP-binding cassette domain-containing protein</fullName>
    </submittedName>
</protein>
<evidence type="ECO:0000259" key="5">
    <source>
        <dbReference type="PROSITE" id="PS50893"/>
    </source>
</evidence>
<evidence type="ECO:0000256" key="1">
    <source>
        <dbReference type="ARBA" id="ARBA00022448"/>
    </source>
</evidence>
<gene>
    <name evidence="6" type="ORF">G3I67_02465</name>
</gene>
<dbReference type="PROSITE" id="PS50893">
    <property type="entry name" value="ABC_TRANSPORTER_2"/>
    <property type="match status" value="1"/>
</dbReference>
<dbReference type="Gene3D" id="3.40.50.300">
    <property type="entry name" value="P-loop containing nucleotide triphosphate hydrolases"/>
    <property type="match status" value="1"/>
</dbReference>
<dbReference type="RefSeq" id="WP_163651359.1">
    <property type="nucleotide sequence ID" value="NZ_JAAGRN010000001.1"/>
</dbReference>
<proteinExistence type="predicted"/>
<keyword evidence="2" id="KW-1003">Cell membrane</keyword>
<dbReference type="InterPro" id="IPR051120">
    <property type="entry name" value="ABC_AA/LPS_Transport"/>
</dbReference>
<dbReference type="SUPFAM" id="SSF52540">
    <property type="entry name" value="P-loop containing nucleoside triphosphate hydrolases"/>
    <property type="match status" value="1"/>
</dbReference>
<keyword evidence="3" id="KW-0547">Nucleotide-binding</keyword>
<keyword evidence="2" id="KW-0472">Membrane</keyword>
<feature type="domain" description="ABC transporter" evidence="5">
    <location>
        <begin position="5"/>
        <end position="237"/>
    </location>
</feature>